<dbReference type="EMBL" id="JALLPJ020000891">
    <property type="protein sequence ID" value="KAL3780400.1"/>
    <property type="molecule type" value="Genomic_DNA"/>
</dbReference>
<name>A0ABD3NWU1_9STRA</name>
<keyword evidence="2" id="KW-1185">Reference proteome</keyword>
<dbReference type="AlphaFoldDB" id="A0ABD3NWU1"/>
<comment type="caution">
    <text evidence="1">The sequence shown here is derived from an EMBL/GenBank/DDBJ whole genome shotgun (WGS) entry which is preliminary data.</text>
</comment>
<accession>A0ABD3NWU1</accession>
<protein>
    <submittedName>
        <fullName evidence="1">Uncharacterized protein</fullName>
    </submittedName>
</protein>
<proteinExistence type="predicted"/>
<reference evidence="1 2" key="1">
    <citation type="submission" date="2024-10" db="EMBL/GenBank/DDBJ databases">
        <title>Updated reference genomes for cyclostephanoid diatoms.</title>
        <authorList>
            <person name="Roberts W.R."/>
            <person name="Alverson A.J."/>
        </authorList>
    </citation>
    <scope>NUCLEOTIDE SEQUENCE [LARGE SCALE GENOMIC DNA]</scope>
    <source>
        <strain evidence="1 2">AJA010-31</strain>
    </source>
</reference>
<sequence>MHSSNDNMHAASKFFIIDSDCPLREDLLLRCTNVEMMPSMTEDAIGLVVLVGNFGVNATSTSSSTVAYSLSCALLEGQLLR</sequence>
<gene>
    <name evidence="1" type="ORF">ACHAWO_012695</name>
</gene>
<evidence type="ECO:0000313" key="1">
    <source>
        <dbReference type="EMBL" id="KAL3780400.1"/>
    </source>
</evidence>
<dbReference type="Proteomes" id="UP001530400">
    <property type="component" value="Unassembled WGS sequence"/>
</dbReference>
<evidence type="ECO:0000313" key="2">
    <source>
        <dbReference type="Proteomes" id="UP001530400"/>
    </source>
</evidence>
<organism evidence="1 2">
    <name type="scientific">Cyclotella atomus</name>
    <dbReference type="NCBI Taxonomy" id="382360"/>
    <lineage>
        <taxon>Eukaryota</taxon>
        <taxon>Sar</taxon>
        <taxon>Stramenopiles</taxon>
        <taxon>Ochrophyta</taxon>
        <taxon>Bacillariophyta</taxon>
        <taxon>Coscinodiscophyceae</taxon>
        <taxon>Thalassiosirophycidae</taxon>
        <taxon>Stephanodiscales</taxon>
        <taxon>Stephanodiscaceae</taxon>
        <taxon>Cyclotella</taxon>
    </lineage>
</organism>